<sequence>MRTTEAIVTFTSGENTRIQACRPEACAACKARSVCSVDPASMEIEVKTLPGLRAGDKVLVGIGNSEFVRVMALLYVSPVVFFVSAALTAHHAASRLHLPADALAACAGLLSLALAFFTIRHISSRLARSPAYGPKILKRIKGPEQSAFSDNPTEPPRQTEDKNESIQIKTTI</sequence>
<dbReference type="AlphaFoldDB" id="A0A5S5MCV5"/>
<gene>
    <name evidence="3" type="ORF">FIM25_14605</name>
</gene>
<evidence type="ECO:0000256" key="2">
    <source>
        <dbReference type="SAM" id="Phobius"/>
    </source>
</evidence>
<dbReference type="PIRSF" id="PIRSF004923">
    <property type="entry name" value="RseC"/>
    <property type="match status" value="1"/>
</dbReference>
<proteinExistence type="predicted"/>
<protein>
    <submittedName>
        <fullName evidence="3">SoxR reducing system RseC family protein</fullName>
    </submittedName>
</protein>
<dbReference type="Pfam" id="PF04246">
    <property type="entry name" value="RseC_MucC"/>
    <property type="match status" value="1"/>
</dbReference>
<feature type="region of interest" description="Disordered" evidence="1">
    <location>
        <begin position="141"/>
        <end position="172"/>
    </location>
</feature>
<dbReference type="OrthoDB" id="5514770at2"/>
<keyword evidence="2" id="KW-1133">Transmembrane helix</keyword>
<comment type="caution">
    <text evidence="3">The sequence shown here is derived from an EMBL/GenBank/DDBJ whole genome shotgun (WGS) entry which is preliminary data.</text>
</comment>
<dbReference type="PANTHER" id="PTHR35867:SF1">
    <property type="entry name" value="PROTEIN RSEC"/>
    <property type="match status" value="1"/>
</dbReference>
<dbReference type="InterPro" id="IPR007359">
    <property type="entry name" value="SigmaE_reg_RseC_MucC"/>
</dbReference>
<evidence type="ECO:0000313" key="4">
    <source>
        <dbReference type="Proteomes" id="UP000321899"/>
    </source>
</evidence>
<dbReference type="Proteomes" id="UP000321899">
    <property type="component" value="Unassembled WGS sequence"/>
</dbReference>
<keyword evidence="2" id="KW-0812">Transmembrane</keyword>
<keyword evidence="4" id="KW-1185">Reference proteome</keyword>
<evidence type="ECO:0000313" key="3">
    <source>
        <dbReference type="EMBL" id="TYT73556.1"/>
    </source>
</evidence>
<dbReference type="RefSeq" id="WP_139450599.1">
    <property type="nucleotide sequence ID" value="NZ_VDMB01000026.1"/>
</dbReference>
<accession>A0A5S5MCV5</accession>
<evidence type="ECO:0000256" key="1">
    <source>
        <dbReference type="SAM" id="MobiDB-lite"/>
    </source>
</evidence>
<dbReference type="EMBL" id="VDMB01000026">
    <property type="protein sequence ID" value="TYT73556.1"/>
    <property type="molecule type" value="Genomic_DNA"/>
</dbReference>
<dbReference type="PANTHER" id="PTHR35867">
    <property type="entry name" value="PROTEIN RSEC"/>
    <property type="match status" value="1"/>
</dbReference>
<feature type="transmembrane region" description="Helical" evidence="2">
    <location>
        <begin position="67"/>
        <end position="90"/>
    </location>
</feature>
<name>A0A5S5MCV5_9BACT</name>
<dbReference type="InterPro" id="IPR026268">
    <property type="entry name" value="RseC"/>
</dbReference>
<reference evidence="3 4" key="1">
    <citation type="submission" date="2019-06" db="EMBL/GenBank/DDBJ databases">
        <title>Desulfobotulus mexicanus sp. nov., a novel sulfate-reducing bacterium isolated from the sediment of an alkaline crater lake in Mexico.</title>
        <authorList>
            <person name="Hirschler-Rea A."/>
        </authorList>
    </citation>
    <scope>NUCLEOTIDE SEQUENCE [LARGE SCALE GENOMIC DNA]</scope>
    <source>
        <strain evidence="3 4">PAR22N</strain>
    </source>
</reference>
<organism evidence="3 4">
    <name type="scientific">Desulfobotulus mexicanus</name>
    <dbReference type="NCBI Taxonomy" id="2586642"/>
    <lineage>
        <taxon>Bacteria</taxon>
        <taxon>Pseudomonadati</taxon>
        <taxon>Thermodesulfobacteriota</taxon>
        <taxon>Desulfobacteria</taxon>
        <taxon>Desulfobacterales</taxon>
        <taxon>Desulfobacteraceae</taxon>
        <taxon>Desulfobotulus</taxon>
    </lineage>
</organism>
<feature type="transmembrane region" description="Helical" evidence="2">
    <location>
        <begin position="102"/>
        <end position="119"/>
    </location>
</feature>
<keyword evidence="2" id="KW-0472">Membrane</keyword>